<gene>
    <name evidence="7" type="ORF">D0866_06741</name>
    <name evidence="6" type="ORF">D0867_00636</name>
</gene>
<dbReference type="PANTHER" id="PTHR12128">
    <property type="entry name" value="DIHYDRODIPICOLINATE SYNTHASE"/>
    <property type="match status" value="1"/>
</dbReference>
<dbReference type="CDD" id="cd00408">
    <property type="entry name" value="DHDPS-like"/>
    <property type="match status" value="1"/>
</dbReference>
<evidence type="ECO:0000313" key="9">
    <source>
        <dbReference type="Proteomes" id="UP000276864"/>
    </source>
</evidence>
<proteinExistence type="inferred from homology"/>
<dbReference type="Pfam" id="PF00701">
    <property type="entry name" value="DHDPS"/>
    <property type="match status" value="1"/>
</dbReference>
<evidence type="ECO:0000256" key="4">
    <source>
        <dbReference type="PIRSR" id="PIRSR001365-2"/>
    </source>
</evidence>
<sequence>MPSNEHGVSTVRDSASHSFPPGIHVPSLTFFDSSHRQEIDWQTQSKHLDFLIRSGIHGVVLAGTNGEAVALSRPEKAALVRRTREVAQAAGKPQLPITLGTSGTSTRDVIDDCIAGKEAGADFVLVLVPSFFHFAMSKDAICEFFEEVGDQSPVPVLIYNFPGVAAGLNVDSSMLDRLAKHPNIAGVKLTCGGIAKVTRLTATYPSSQFCALAGQSDWLVPALSVGGTGCVTGVGNLYPKVCLAIYDLYLAGDVEMAQKLQCKLGTAELGFGDGGINGTKWVVGELLGYPEGSRDCRRPYPRFTDKEKQKWISDQVRTIEADENRLRKLDHQA</sequence>
<dbReference type="Proteomes" id="UP000276864">
    <property type="component" value="Unassembled WGS sequence"/>
</dbReference>
<dbReference type="PRINTS" id="PR00146">
    <property type="entry name" value="DHPICSNTHASE"/>
</dbReference>
<comment type="similarity">
    <text evidence="2">Belongs to the DapA family.</text>
</comment>
<reference evidence="8 9" key="1">
    <citation type="journal article" date="2018" name="BMC Genomics">
        <title>Genomic evidence for intraspecific hybridization in a clonal and extremely halotolerant yeast.</title>
        <authorList>
            <person name="Gostincar C."/>
            <person name="Stajich J.E."/>
            <person name="Zupancic J."/>
            <person name="Zalar P."/>
            <person name="Gunde-Cimerman N."/>
        </authorList>
    </citation>
    <scope>NUCLEOTIDE SEQUENCE [LARGE SCALE GENOMIC DNA]</scope>
    <source>
        <strain evidence="7 9">EXF-6651</strain>
        <strain evidence="6 8">EXF-6669</strain>
    </source>
</reference>
<evidence type="ECO:0000313" key="8">
    <source>
        <dbReference type="Proteomes" id="UP000271337"/>
    </source>
</evidence>
<dbReference type="AlphaFoldDB" id="A0A3M7ADM9"/>
<dbReference type="PIRSF" id="PIRSF001365">
    <property type="entry name" value="DHDPS"/>
    <property type="match status" value="1"/>
</dbReference>
<dbReference type="VEuPathDB" id="FungiDB:BTJ68_14029"/>
<evidence type="ECO:0000313" key="7">
    <source>
        <dbReference type="EMBL" id="RMY32237.1"/>
    </source>
</evidence>
<dbReference type="InterPro" id="IPR002220">
    <property type="entry name" value="DapA-like"/>
</dbReference>
<evidence type="ECO:0000256" key="2">
    <source>
        <dbReference type="PIRNR" id="PIRNR001365"/>
    </source>
</evidence>
<keyword evidence="1 2" id="KW-0456">Lyase</keyword>
<feature type="active site" description="Schiff-base intermediate with substrate" evidence="3">
    <location>
        <position position="188"/>
    </location>
</feature>
<dbReference type="Proteomes" id="UP000271337">
    <property type="component" value="Unassembled WGS sequence"/>
</dbReference>
<dbReference type="InterPro" id="IPR013785">
    <property type="entry name" value="Aldolase_TIM"/>
</dbReference>
<dbReference type="SUPFAM" id="SSF51569">
    <property type="entry name" value="Aldolase"/>
    <property type="match status" value="1"/>
</dbReference>
<evidence type="ECO:0008006" key="10">
    <source>
        <dbReference type="Google" id="ProtNLM"/>
    </source>
</evidence>
<dbReference type="OrthoDB" id="191315at2759"/>
<comment type="caution">
    <text evidence="6">The sequence shown here is derived from an EMBL/GenBank/DDBJ whole genome shotgun (WGS) entry which is preliminary data.</text>
</comment>
<dbReference type="EMBL" id="QWIM01000653">
    <property type="protein sequence ID" value="RMY32237.1"/>
    <property type="molecule type" value="Genomic_DNA"/>
</dbReference>
<evidence type="ECO:0000256" key="3">
    <source>
        <dbReference type="PIRSR" id="PIRSR001365-1"/>
    </source>
</evidence>
<evidence type="ECO:0000256" key="1">
    <source>
        <dbReference type="ARBA" id="ARBA00023239"/>
    </source>
</evidence>
<evidence type="ECO:0000256" key="5">
    <source>
        <dbReference type="SAM" id="MobiDB-lite"/>
    </source>
</evidence>
<protein>
    <recommendedName>
        <fullName evidence="10">Dihydrodipicolinate synthase</fullName>
    </recommendedName>
</protein>
<organism evidence="6 8">
    <name type="scientific">Hortaea werneckii</name>
    <name type="common">Black yeast</name>
    <name type="synonym">Cladosporium werneckii</name>
    <dbReference type="NCBI Taxonomy" id="91943"/>
    <lineage>
        <taxon>Eukaryota</taxon>
        <taxon>Fungi</taxon>
        <taxon>Dikarya</taxon>
        <taxon>Ascomycota</taxon>
        <taxon>Pezizomycotina</taxon>
        <taxon>Dothideomycetes</taxon>
        <taxon>Dothideomycetidae</taxon>
        <taxon>Mycosphaerellales</taxon>
        <taxon>Teratosphaeriaceae</taxon>
        <taxon>Hortaea</taxon>
    </lineage>
</organism>
<feature type="region of interest" description="Disordered" evidence="5">
    <location>
        <begin position="1"/>
        <end position="20"/>
    </location>
</feature>
<dbReference type="EMBL" id="QWIL01000029">
    <property type="protein sequence ID" value="RMY25583.1"/>
    <property type="molecule type" value="Genomic_DNA"/>
</dbReference>
<feature type="binding site" evidence="4">
    <location>
        <position position="231"/>
    </location>
    <ligand>
        <name>pyruvate</name>
        <dbReference type="ChEBI" id="CHEBI:15361"/>
    </ligand>
</feature>
<dbReference type="PANTHER" id="PTHR12128:SF66">
    <property type="entry name" value="4-HYDROXY-2-OXOGLUTARATE ALDOLASE, MITOCHONDRIAL"/>
    <property type="match status" value="1"/>
</dbReference>
<feature type="active site" description="Proton donor/acceptor" evidence="3">
    <location>
        <position position="159"/>
    </location>
</feature>
<name>A0A3M7ADM9_HORWE</name>
<feature type="compositionally biased region" description="Polar residues" evidence="5">
    <location>
        <begin position="1"/>
        <end position="17"/>
    </location>
</feature>
<dbReference type="Gene3D" id="3.20.20.70">
    <property type="entry name" value="Aldolase class I"/>
    <property type="match status" value="1"/>
</dbReference>
<dbReference type="GO" id="GO:0008840">
    <property type="term" value="F:4-hydroxy-tetrahydrodipicolinate synthase activity"/>
    <property type="evidence" value="ECO:0007669"/>
    <property type="project" value="TreeGrafter"/>
</dbReference>
<dbReference type="SMART" id="SM01130">
    <property type="entry name" value="DHDPS"/>
    <property type="match status" value="1"/>
</dbReference>
<evidence type="ECO:0000313" key="6">
    <source>
        <dbReference type="EMBL" id="RMY25583.1"/>
    </source>
</evidence>
<accession>A0A3M7ADM9</accession>